<sequence length="189" mass="20536">MKPYNDHRELLLAGSGGQGLILAAVLLAEAAILEDKRVVQTQSYGIATRGGLSTAELIIDSREILFQQIECPDVVLALTDEALKRYAIWAKRGVPIYYDTTLTELRPDPPCFGYPFTKVAGELGNERSVNLLAIGLLAARTGVVHIESLKAAIRNRWGKRSAANERMVEAGADLAPDPPMDITPCSSNF</sequence>
<keyword evidence="1" id="KW-0560">Oxidoreductase</keyword>
<dbReference type="AlphaFoldDB" id="A0A7C4ML63"/>
<gene>
    <name evidence="3" type="ORF">ENS29_04210</name>
</gene>
<reference evidence="3" key="1">
    <citation type="journal article" date="2020" name="mSystems">
        <title>Genome- and Community-Level Interaction Insights into Carbon Utilization and Element Cycling Functions of Hydrothermarchaeota in Hydrothermal Sediment.</title>
        <authorList>
            <person name="Zhou Z."/>
            <person name="Liu Y."/>
            <person name="Xu W."/>
            <person name="Pan J."/>
            <person name="Luo Z.H."/>
            <person name="Li M."/>
        </authorList>
    </citation>
    <scope>NUCLEOTIDE SEQUENCE [LARGE SCALE GENOMIC DNA]</scope>
    <source>
        <strain evidence="3">SpSt-477</strain>
    </source>
</reference>
<name>A0A7C4ML63_9BACT</name>
<evidence type="ECO:0000313" key="3">
    <source>
        <dbReference type="EMBL" id="HGU32042.1"/>
    </source>
</evidence>
<dbReference type="PANTHER" id="PTHR42730:SF1">
    <property type="entry name" value="2-OXOGLUTARATE SYNTHASE SUBUNIT KORC"/>
    <property type="match status" value="1"/>
</dbReference>
<proteinExistence type="predicted"/>
<dbReference type="SUPFAM" id="SSF53323">
    <property type="entry name" value="Pyruvate-ferredoxin oxidoreductase, PFOR, domain III"/>
    <property type="match status" value="1"/>
</dbReference>
<dbReference type="PANTHER" id="PTHR42730">
    <property type="entry name" value="2-OXOGLUTARATE SYNTHASE SUBUNIT KORC"/>
    <property type="match status" value="1"/>
</dbReference>
<evidence type="ECO:0000256" key="1">
    <source>
        <dbReference type="ARBA" id="ARBA00023002"/>
    </source>
</evidence>
<evidence type="ECO:0000259" key="2">
    <source>
        <dbReference type="Pfam" id="PF01558"/>
    </source>
</evidence>
<dbReference type="GO" id="GO:0016903">
    <property type="term" value="F:oxidoreductase activity, acting on the aldehyde or oxo group of donors"/>
    <property type="evidence" value="ECO:0007669"/>
    <property type="project" value="InterPro"/>
</dbReference>
<dbReference type="InterPro" id="IPR052554">
    <property type="entry name" value="2-oxoglutarate_synth_KorC"/>
</dbReference>
<protein>
    <submittedName>
        <fullName evidence="3">2-oxoacid:ferredoxin oxidoreductase subunit gamma</fullName>
    </submittedName>
</protein>
<dbReference type="Gene3D" id="3.40.920.10">
    <property type="entry name" value="Pyruvate-ferredoxin oxidoreductase, PFOR, domain III"/>
    <property type="match status" value="1"/>
</dbReference>
<dbReference type="EMBL" id="DSUH01000093">
    <property type="protein sequence ID" value="HGU32042.1"/>
    <property type="molecule type" value="Genomic_DNA"/>
</dbReference>
<accession>A0A7C4ML63</accession>
<dbReference type="InterPro" id="IPR019752">
    <property type="entry name" value="Pyrv/ketoisovalerate_OxRed_cat"/>
</dbReference>
<comment type="caution">
    <text evidence="3">The sequence shown here is derived from an EMBL/GenBank/DDBJ whole genome shotgun (WGS) entry which is preliminary data.</text>
</comment>
<dbReference type="InterPro" id="IPR002869">
    <property type="entry name" value="Pyrv_flavodox_OxRed_cen"/>
</dbReference>
<feature type="domain" description="Pyruvate/ketoisovalerate oxidoreductase catalytic" evidence="2">
    <location>
        <begin position="16"/>
        <end position="172"/>
    </location>
</feature>
<dbReference type="Pfam" id="PF01558">
    <property type="entry name" value="POR"/>
    <property type="match status" value="1"/>
</dbReference>
<organism evidence="3">
    <name type="scientific">Desulfatirhabdium butyrativorans</name>
    <dbReference type="NCBI Taxonomy" id="340467"/>
    <lineage>
        <taxon>Bacteria</taxon>
        <taxon>Pseudomonadati</taxon>
        <taxon>Thermodesulfobacteriota</taxon>
        <taxon>Desulfobacteria</taxon>
        <taxon>Desulfobacterales</taxon>
        <taxon>Desulfatirhabdiaceae</taxon>
        <taxon>Desulfatirhabdium</taxon>
    </lineage>
</organism>